<dbReference type="EMBL" id="JABTDW010000001">
    <property type="protein sequence ID" value="NSB17170.1"/>
    <property type="molecule type" value="Genomic_DNA"/>
</dbReference>
<accession>A0AAE5H8A3</accession>
<protein>
    <submittedName>
        <fullName evidence="1">Uncharacterized protein</fullName>
    </submittedName>
</protein>
<reference evidence="1" key="1">
    <citation type="submission" date="2020-06" db="EMBL/GenBank/DDBJ databases">
        <title>Genomic insights into acetone-butanol-ethanol (ABE) fermentation by sequencing solventogenic clostridia strains.</title>
        <authorList>
            <person name="Brown S."/>
        </authorList>
    </citation>
    <scope>NUCLEOTIDE SEQUENCE</scope>
    <source>
        <strain evidence="1">DJ123</strain>
    </source>
</reference>
<proteinExistence type="predicted"/>
<dbReference type="Proteomes" id="UP000822184">
    <property type="component" value="Unassembled WGS sequence"/>
</dbReference>
<sequence>MNLLFDIGGKSIFKSAKNLSDKFELGKGDDISFMLNFGVKVLYFKFY</sequence>
<dbReference type="RefSeq" id="WP_023976595.1">
    <property type="nucleotide sequence ID" value="NZ_JABTDW010000001.1"/>
</dbReference>
<dbReference type="AlphaFoldDB" id="A0AAE5H8A3"/>
<gene>
    <name evidence="1" type="ORF">BCD95_005429</name>
</gene>
<comment type="caution">
    <text evidence="1">The sequence shown here is derived from an EMBL/GenBank/DDBJ whole genome shotgun (WGS) entry which is preliminary data.</text>
</comment>
<name>A0AAE5H8A3_CLOBE</name>
<evidence type="ECO:0000313" key="1">
    <source>
        <dbReference type="EMBL" id="NSB17170.1"/>
    </source>
</evidence>
<organism evidence="1 2">
    <name type="scientific">Clostridium beijerinckii</name>
    <name type="common">Clostridium MP</name>
    <dbReference type="NCBI Taxonomy" id="1520"/>
    <lineage>
        <taxon>Bacteria</taxon>
        <taxon>Bacillati</taxon>
        <taxon>Bacillota</taxon>
        <taxon>Clostridia</taxon>
        <taxon>Eubacteriales</taxon>
        <taxon>Clostridiaceae</taxon>
        <taxon>Clostridium</taxon>
    </lineage>
</organism>
<evidence type="ECO:0000313" key="2">
    <source>
        <dbReference type="Proteomes" id="UP000822184"/>
    </source>
</evidence>